<dbReference type="Proteomes" id="UP001201812">
    <property type="component" value="Unassembled WGS sequence"/>
</dbReference>
<name>A0AAD4MKG1_9BILA</name>
<dbReference type="CDD" id="cd07040">
    <property type="entry name" value="HP"/>
    <property type="match status" value="1"/>
</dbReference>
<evidence type="ECO:0000313" key="1">
    <source>
        <dbReference type="EMBL" id="KAI1692942.1"/>
    </source>
</evidence>
<dbReference type="SUPFAM" id="SSF53254">
    <property type="entry name" value="Phosphoglycerate mutase-like"/>
    <property type="match status" value="1"/>
</dbReference>
<protein>
    <submittedName>
        <fullName evidence="1">Histidine phosphatase superfamily (Branch 1) domain-containing protein</fullName>
    </submittedName>
</protein>
<dbReference type="Gene3D" id="3.40.50.1240">
    <property type="entry name" value="Phosphoglycerate mutase-like"/>
    <property type="match status" value="1"/>
</dbReference>
<evidence type="ECO:0000313" key="2">
    <source>
        <dbReference type="Proteomes" id="UP001201812"/>
    </source>
</evidence>
<organism evidence="1 2">
    <name type="scientific">Ditylenchus destructor</name>
    <dbReference type="NCBI Taxonomy" id="166010"/>
    <lineage>
        <taxon>Eukaryota</taxon>
        <taxon>Metazoa</taxon>
        <taxon>Ecdysozoa</taxon>
        <taxon>Nematoda</taxon>
        <taxon>Chromadorea</taxon>
        <taxon>Rhabditida</taxon>
        <taxon>Tylenchina</taxon>
        <taxon>Tylenchomorpha</taxon>
        <taxon>Sphaerularioidea</taxon>
        <taxon>Anguinidae</taxon>
        <taxon>Anguininae</taxon>
        <taxon>Ditylenchus</taxon>
    </lineage>
</organism>
<dbReference type="GO" id="GO:0016791">
    <property type="term" value="F:phosphatase activity"/>
    <property type="evidence" value="ECO:0007669"/>
    <property type="project" value="UniProtKB-ARBA"/>
</dbReference>
<sequence>MKRSASVDLPWSIWAMIEKVADTGEFGCHDSARLAGVKGLAKWVAARQPVPMRNLILAFACFLAAPALAKEPPIYVTRHYDTPAGERDPDLLPRGKARAEKLAKWFRGKKLKAIYVSDFKRTRQTAGPLAAARGITLETYDPRDTPAIVARARAAKAPVLIVGHSNTVPDIVAGLGAERPAELMHENFGDLWRVSANTASHFRIEQD</sequence>
<accession>A0AAD4MKG1</accession>
<dbReference type="InterPro" id="IPR029033">
    <property type="entry name" value="His_PPase_superfam"/>
</dbReference>
<dbReference type="AlphaFoldDB" id="A0AAD4MKG1"/>
<keyword evidence="2" id="KW-1185">Reference proteome</keyword>
<gene>
    <name evidence="1" type="ORF">DdX_20934</name>
</gene>
<dbReference type="SMART" id="SM00855">
    <property type="entry name" value="PGAM"/>
    <property type="match status" value="1"/>
</dbReference>
<dbReference type="InterPro" id="IPR013078">
    <property type="entry name" value="His_Pase_superF_clade-1"/>
</dbReference>
<proteinExistence type="predicted"/>
<dbReference type="EMBL" id="JAKKPZ010000694">
    <property type="protein sequence ID" value="KAI1692942.1"/>
    <property type="molecule type" value="Genomic_DNA"/>
</dbReference>
<comment type="caution">
    <text evidence="1">The sequence shown here is derived from an EMBL/GenBank/DDBJ whole genome shotgun (WGS) entry which is preliminary data.</text>
</comment>
<reference evidence="1" key="1">
    <citation type="submission" date="2022-01" db="EMBL/GenBank/DDBJ databases">
        <title>Genome Sequence Resource for Two Populations of Ditylenchus destructor, the Migratory Endoparasitic Phytonematode.</title>
        <authorList>
            <person name="Zhang H."/>
            <person name="Lin R."/>
            <person name="Xie B."/>
        </authorList>
    </citation>
    <scope>NUCLEOTIDE SEQUENCE</scope>
    <source>
        <strain evidence="1">BazhouSP</strain>
    </source>
</reference>
<dbReference type="Pfam" id="PF00300">
    <property type="entry name" value="His_Phos_1"/>
    <property type="match status" value="1"/>
</dbReference>